<evidence type="ECO:0000313" key="1">
    <source>
        <dbReference type="EMBL" id="KAF1808890.1"/>
    </source>
</evidence>
<reference evidence="3" key="3">
    <citation type="submission" date="2025-04" db="UniProtKB">
        <authorList>
            <consortium name="RefSeq"/>
        </authorList>
    </citation>
    <scope>IDENTIFICATION</scope>
    <source>
        <strain evidence="3">CBS 781.70</strain>
    </source>
</reference>
<evidence type="ECO:0000313" key="2">
    <source>
        <dbReference type="Proteomes" id="UP000504638"/>
    </source>
</evidence>
<reference evidence="3" key="2">
    <citation type="submission" date="2020-04" db="EMBL/GenBank/DDBJ databases">
        <authorList>
            <consortium name="NCBI Genome Project"/>
        </authorList>
    </citation>
    <scope>NUCLEOTIDE SEQUENCE</scope>
    <source>
        <strain evidence="3">CBS 781.70</strain>
    </source>
</reference>
<sequence>MRTTRHCSLSRAKDFPGSERPTNGWIMNILGTYHCRRTYITDHTRLGTSLFSSGRRSRTQTLRPDLDTQPLLFSSVDTHDPISHHLYVFPFLIKSACLDINERTVGWMWYPGNGLWTSRSFTYGWDRWNAITPCPIFVFLYRHQT</sequence>
<dbReference type="EMBL" id="ML975178">
    <property type="protein sequence ID" value="KAF1808890.1"/>
    <property type="molecule type" value="Genomic_DNA"/>
</dbReference>
<evidence type="ECO:0000313" key="3">
    <source>
        <dbReference type="RefSeq" id="XP_033530521.1"/>
    </source>
</evidence>
<gene>
    <name evidence="1 3" type="ORF">P152DRAFT_207082</name>
</gene>
<name>A0A6G1FT33_9PEZI</name>
<dbReference type="RefSeq" id="XP_033530521.1">
    <property type="nucleotide sequence ID" value="XM_033674381.1"/>
</dbReference>
<reference evidence="1 3" key="1">
    <citation type="submission" date="2020-01" db="EMBL/GenBank/DDBJ databases">
        <authorList>
            <consortium name="DOE Joint Genome Institute"/>
            <person name="Haridas S."/>
            <person name="Albert R."/>
            <person name="Binder M."/>
            <person name="Bloem J."/>
            <person name="Labutti K."/>
            <person name="Salamov A."/>
            <person name="Andreopoulos B."/>
            <person name="Baker S.E."/>
            <person name="Barry K."/>
            <person name="Bills G."/>
            <person name="Bluhm B.H."/>
            <person name="Cannon C."/>
            <person name="Castanera R."/>
            <person name="Culley D.E."/>
            <person name="Daum C."/>
            <person name="Ezra D."/>
            <person name="Gonzalez J.B."/>
            <person name="Henrissat B."/>
            <person name="Kuo A."/>
            <person name="Liang C."/>
            <person name="Lipzen A."/>
            <person name="Lutzoni F."/>
            <person name="Magnuson J."/>
            <person name="Mondo S."/>
            <person name="Nolan M."/>
            <person name="Ohm R."/>
            <person name="Pangilinan J."/>
            <person name="Park H.-J."/>
            <person name="Ramirez L."/>
            <person name="Alfaro M."/>
            <person name="Sun H."/>
            <person name="Tritt A."/>
            <person name="Yoshinaga Y."/>
            <person name="Zwiers L.-H."/>
            <person name="Turgeon B.G."/>
            <person name="Goodwin S.B."/>
            <person name="Spatafora J.W."/>
            <person name="Crous P.W."/>
            <person name="Grigoriev I.V."/>
        </authorList>
    </citation>
    <scope>NUCLEOTIDE SEQUENCE</scope>
    <source>
        <strain evidence="1 3">CBS 781.70</strain>
    </source>
</reference>
<proteinExistence type="predicted"/>
<accession>A0A6G1FT33</accession>
<keyword evidence="2" id="KW-1185">Reference proteome</keyword>
<protein>
    <submittedName>
        <fullName evidence="1 3">Uncharacterized protein</fullName>
    </submittedName>
</protein>
<dbReference type="GeneID" id="54414951"/>
<dbReference type="Proteomes" id="UP000504638">
    <property type="component" value="Unplaced"/>
</dbReference>
<organism evidence="1">
    <name type="scientific">Eremomyces bilateralis CBS 781.70</name>
    <dbReference type="NCBI Taxonomy" id="1392243"/>
    <lineage>
        <taxon>Eukaryota</taxon>
        <taxon>Fungi</taxon>
        <taxon>Dikarya</taxon>
        <taxon>Ascomycota</taxon>
        <taxon>Pezizomycotina</taxon>
        <taxon>Dothideomycetes</taxon>
        <taxon>Dothideomycetes incertae sedis</taxon>
        <taxon>Eremomycetales</taxon>
        <taxon>Eremomycetaceae</taxon>
        <taxon>Eremomyces</taxon>
    </lineage>
</organism>
<dbReference type="AlphaFoldDB" id="A0A6G1FT33"/>